<keyword evidence="2" id="KW-1185">Reference proteome</keyword>
<reference evidence="2" key="2">
    <citation type="submission" date="2019-02" db="EMBL/GenBank/DDBJ databases">
        <title>Opniocepnalus argus Var Kimnra genome.</title>
        <authorList>
            <person name="Zhou C."/>
            <person name="Xiao S."/>
        </authorList>
    </citation>
    <scope>NUCLEOTIDE SEQUENCE [LARGE SCALE GENOMIC DNA]</scope>
</reference>
<sequence length="57" mass="6538">MARLKKSLRQAAKIIVIRLPTCAATLLVEENKNSLSLFFFFAYGGCLHHLQTFWLNI</sequence>
<proteinExistence type="predicted"/>
<accession>A0A6G1QJ46</accession>
<reference evidence="1 2" key="1">
    <citation type="submission" date="2019-02" db="EMBL/GenBank/DDBJ databases">
        <title>Opniocepnalus argus genome.</title>
        <authorList>
            <person name="Zhou C."/>
            <person name="Xiao S."/>
        </authorList>
    </citation>
    <scope>NUCLEOTIDE SEQUENCE [LARGE SCALE GENOMIC DNA]</scope>
    <source>
        <strain evidence="1">OARG1902GOOAL</strain>
        <tissue evidence="1">Muscle</tissue>
    </source>
</reference>
<evidence type="ECO:0000313" key="1">
    <source>
        <dbReference type="EMBL" id="KAF3702565.1"/>
    </source>
</evidence>
<dbReference type="AlphaFoldDB" id="A0A6G1QJ46"/>
<protein>
    <submittedName>
        <fullName evidence="1">Uncharacterized protein</fullName>
    </submittedName>
</protein>
<gene>
    <name evidence="1" type="ORF">EXN66_Car018253</name>
</gene>
<dbReference type="EMBL" id="CM015729">
    <property type="protein sequence ID" value="KAF3702565.1"/>
    <property type="molecule type" value="Genomic_DNA"/>
</dbReference>
<evidence type="ECO:0000313" key="2">
    <source>
        <dbReference type="Proteomes" id="UP000503349"/>
    </source>
</evidence>
<organism evidence="1 2">
    <name type="scientific">Channa argus</name>
    <name type="common">Northern snakehead</name>
    <name type="synonym">Ophicephalus argus</name>
    <dbReference type="NCBI Taxonomy" id="215402"/>
    <lineage>
        <taxon>Eukaryota</taxon>
        <taxon>Metazoa</taxon>
        <taxon>Chordata</taxon>
        <taxon>Craniata</taxon>
        <taxon>Vertebrata</taxon>
        <taxon>Euteleostomi</taxon>
        <taxon>Actinopterygii</taxon>
        <taxon>Neopterygii</taxon>
        <taxon>Teleostei</taxon>
        <taxon>Neoteleostei</taxon>
        <taxon>Acanthomorphata</taxon>
        <taxon>Anabantaria</taxon>
        <taxon>Anabantiformes</taxon>
        <taxon>Channoidei</taxon>
        <taxon>Channidae</taxon>
        <taxon>Channa</taxon>
    </lineage>
</organism>
<name>A0A6G1QJ46_CHAAH</name>
<dbReference type="Proteomes" id="UP000503349">
    <property type="component" value="Chromosome 18"/>
</dbReference>